<comment type="caution">
    <text evidence="2">The sequence shown here is derived from an EMBL/GenBank/DDBJ whole genome shotgun (WGS) entry which is preliminary data.</text>
</comment>
<feature type="compositionally biased region" description="Low complexity" evidence="1">
    <location>
        <begin position="531"/>
        <end position="543"/>
    </location>
</feature>
<feature type="region of interest" description="Disordered" evidence="1">
    <location>
        <begin position="722"/>
        <end position="846"/>
    </location>
</feature>
<feature type="compositionally biased region" description="Basic and acidic residues" evidence="1">
    <location>
        <begin position="889"/>
        <end position="917"/>
    </location>
</feature>
<sequence length="1032" mass="111836">MAVAYGAITNPGLLSQQYPPPLLPKPGKDNARLQKLLKRTAKKKASAQALQPATLFRSNLSPVNEASPDLEHSDHSTPPKTPETPYSLFSVHEPPRFTVRPLYRHVASPYPQRAAYGRPARFSPQTVAPPLYSTPQNISTVSSYSTATHVSEVSTVTWQVAEPAVPKICLPASFIPEATAPVAEVRKPAFSTFADTNAGLRPPASGGTPQAKSPGPTPYQAMGGQAFIRPLTVLTPLAKCKSPRPTFKATEPSRSPKPMFEVPQIRMYTASTSYYESSRTPPVYDTAALTAIGSTAPQSKAPAETRQDLTQASEGRRGTAPTALPPLLGPDPQRKTPTPETKRGTTPTTEVDTIITPTVEIKRATPTSEIKRATPTSEIKRATPTSEIKRATPTSEIKRATPTSEIKRATPTSEIRVKTPTGRPRTPAYKSRAPTPVFEVSRPNPLLFAVSPITVEPERSRTPKTVSAMNGMSASPSEKVNEPKPAETIPNGDIHLDIPPAVKPIQQSISKSKSEPELSTEVAPADPQRPKAPTTEPKTPAVTSYSNQRPKTPTYEASRLMTTSPGFKRPRTPMYGTSTSGVSPVGFQRPKTPTKAAQKSKSGYRGLTPAEYAAHGGIKTYSPAFGISGSKAQTEEEVKSTKEEQAGCKAPVQEPPVKAQAMSEVSKAKETPKDVEKPQVRDVKVAITPSIPIIIVSQASDTSVTTLVQETTTISSQVAVKQEKTVIQEAPKAKPPATQAKTFQKPVQEVAKPKTKPPEAKPVPKGEDQDPLKAVRKLLGKDKVQKPVPETKAVVSDKKEPVAETKTKDEGQKPSTATGSEDKGKDKKEEPAAVKSAPEQKEGLESLPAEALLKVMQKPKGLKSKLSGWSRLKKHMVVEQEEPTFPEIGPKKEAAGTDQSEVKKAEEKAVDKPKTQDENETEDAPVAAKMWNAVLFQMFSTKENIMHQIELNKSEDEKRQEDTDDQKEVPSFAHRLPVLLFSPKFDAKRLKEAASRPTTKISTVFEMGLIGRKGKEEEPKDFNRTARGFAAT</sequence>
<accession>A0AAN8ATS8</accession>
<feature type="region of interest" description="Disordered" evidence="1">
    <location>
        <begin position="1"/>
        <end position="87"/>
    </location>
</feature>
<feature type="region of interest" description="Disordered" evidence="1">
    <location>
        <begin position="949"/>
        <end position="971"/>
    </location>
</feature>
<dbReference type="InterPro" id="IPR028004">
    <property type="entry name" value="DUF4643"/>
</dbReference>
<feature type="compositionally biased region" description="Basic residues" evidence="1">
    <location>
        <begin position="35"/>
        <end position="45"/>
    </location>
</feature>
<keyword evidence="3" id="KW-1185">Reference proteome</keyword>
<feature type="region of interest" description="Disordered" evidence="1">
    <location>
        <begin position="880"/>
        <end position="925"/>
    </location>
</feature>
<feature type="compositionally biased region" description="Basic and acidic residues" evidence="1">
    <location>
        <begin position="1013"/>
        <end position="1024"/>
    </location>
</feature>
<feature type="compositionally biased region" description="Polar residues" evidence="1">
    <location>
        <begin position="48"/>
        <end position="64"/>
    </location>
</feature>
<feature type="compositionally biased region" description="Basic and acidic residues" evidence="1">
    <location>
        <begin position="633"/>
        <end position="646"/>
    </location>
</feature>
<feature type="region of interest" description="Disordered" evidence="1">
    <location>
        <begin position="459"/>
        <end position="603"/>
    </location>
</feature>
<feature type="compositionally biased region" description="Low complexity" evidence="1">
    <location>
        <begin position="335"/>
        <end position="359"/>
    </location>
</feature>
<protein>
    <recommendedName>
        <fullName evidence="4">Proline rich 33</fullName>
    </recommendedName>
</protein>
<dbReference type="EMBL" id="JAUZQC010000008">
    <property type="protein sequence ID" value="KAK5866798.1"/>
    <property type="molecule type" value="Genomic_DNA"/>
</dbReference>
<dbReference type="Proteomes" id="UP001346869">
    <property type="component" value="Unassembled WGS sequence"/>
</dbReference>
<gene>
    <name evidence="2" type="ORF">PBY51_011345</name>
</gene>
<reference evidence="2 3" key="1">
    <citation type="journal article" date="2023" name="Genes (Basel)">
        <title>Chromosome-Level Genome Assembly and Circadian Gene Repertoire of the Patagonia Blennie Eleginops maclovinus-The Closest Ancestral Proxy of Antarctic Cryonotothenioids.</title>
        <authorList>
            <person name="Cheng C.C."/>
            <person name="Rivera-Colon A.G."/>
            <person name="Minhas B.F."/>
            <person name="Wilson L."/>
            <person name="Rayamajhi N."/>
            <person name="Vargas-Chacoff L."/>
            <person name="Catchen J.M."/>
        </authorList>
    </citation>
    <scope>NUCLEOTIDE SEQUENCE [LARGE SCALE GENOMIC DNA]</scope>
    <source>
        <strain evidence="2">JMC-PN-2008</strain>
    </source>
</reference>
<dbReference type="AlphaFoldDB" id="A0AAN8ATS8"/>
<feature type="compositionally biased region" description="Polar residues" evidence="1">
    <location>
        <begin position="463"/>
        <end position="478"/>
    </location>
</feature>
<dbReference type="PANTHER" id="PTHR38004:SF1">
    <property type="entry name" value="PROLINE-RICH PROTEIN 33"/>
    <property type="match status" value="1"/>
</dbReference>
<proteinExistence type="predicted"/>
<feature type="region of interest" description="Disordered" evidence="1">
    <location>
        <begin position="241"/>
        <end position="262"/>
    </location>
</feature>
<organism evidence="2 3">
    <name type="scientific">Eleginops maclovinus</name>
    <name type="common">Patagonian blennie</name>
    <name type="synonym">Eleginus maclovinus</name>
    <dbReference type="NCBI Taxonomy" id="56733"/>
    <lineage>
        <taxon>Eukaryota</taxon>
        <taxon>Metazoa</taxon>
        <taxon>Chordata</taxon>
        <taxon>Craniata</taxon>
        <taxon>Vertebrata</taxon>
        <taxon>Euteleostomi</taxon>
        <taxon>Actinopterygii</taxon>
        <taxon>Neopterygii</taxon>
        <taxon>Teleostei</taxon>
        <taxon>Neoteleostei</taxon>
        <taxon>Acanthomorphata</taxon>
        <taxon>Eupercaria</taxon>
        <taxon>Perciformes</taxon>
        <taxon>Notothenioidei</taxon>
        <taxon>Eleginopidae</taxon>
        <taxon>Eleginops</taxon>
    </lineage>
</organism>
<feature type="compositionally biased region" description="Basic and acidic residues" evidence="1">
    <location>
        <begin position="756"/>
        <end position="785"/>
    </location>
</feature>
<feature type="compositionally biased region" description="Basic and acidic residues" evidence="1">
    <location>
        <begin position="795"/>
        <end position="812"/>
    </location>
</feature>
<reference evidence="2 3" key="2">
    <citation type="journal article" date="2023" name="Mol. Biol. Evol.">
        <title>Genomics of Secondarily Temperate Adaptation in the Only Non-Antarctic Icefish.</title>
        <authorList>
            <person name="Rivera-Colon A.G."/>
            <person name="Rayamajhi N."/>
            <person name="Minhas B.F."/>
            <person name="Madrigal G."/>
            <person name="Bilyk K.T."/>
            <person name="Yoon V."/>
            <person name="Hune M."/>
            <person name="Gregory S."/>
            <person name="Cheng C.H.C."/>
            <person name="Catchen J.M."/>
        </authorList>
    </citation>
    <scope>NUCLEOTIDE SEQUENCE [LARGE SCALE GENOMIC DNA]</scope>
    <source>
        <strain evidence="2">JMC-PN-2008</strain>
    </source>
</reference>
<feature type="region of interest" description="Disordered" evidence="1">
    <location>
        <begin position="295"/>
        <end position="437"/>
    </location>
</feature>
<name>A0AAN8ATS8_ELEMC</name>
<feature type="region of interest" description="Disordered" evidence="1">
    <location>
        <begin position="632"/>
        <end position="678"/>
    </location>
</feature>
<feature type="region of interest" description="Disordered" evidence="1">
    <location>
        <begin position="1012"/>
        <end position="1032"/>
    </location>
</feature>
<evidence type="ECO:0000313" key="3">
    <source>
        <dbReference type="Proteomes" id="UP001346869"/>
    </source>
</evidence>
<evidence type="ECO:0000256" key="1">
    <source>
        <dbReference type="SAM" id="MobiDB-lite"/>
    </source>
</evidence>
<dbReference type="Pfam" id="PF15485">
    <property type="entry name" value="DUF4643"/>
    <property type="match status" value="1"/>
</dbReference>
<feature type="compositionally biased region" description="Basic and acidic residues" evidence="1">
    <location>
        <begin position="820"/>
        <end position="844"/>
    </location>
</feature>
<evidence type="ECO:0000313" key="2">
    <source>
        <dbReference type="EMBL" id="KAK5866798.1"/>
    </source>
</evidence>
<dbReference type="PANTHER" id="PTHR38004">
    <property type="entry name" value="PROLINE-RICH PROTEIN 33"/>
    <property type="match status" value="1"/>
</dbReference>
<feature type="compositionally biased region" description="Basic and acidic residues" evidence="1">
    <location>
        <begin position="950"/>
        <end position="961"/>
    </location>
</feature>
<feature type="compositionally biased region" description="Basic and acidic residues" evidence="1">
    <location>
        <begin position="666"/>
        <end position="678"/>
    </location>
</feature>
<feature type="region of interest" description="Disordered" evidence="1">
    <location>
        <begin position="194"/>
        <end position="219"/>
    </location>
</feature>
<evidence type="ECO:0008006" key="4">
    <source>
        <dbReference type="Google" id="ProtNLM"/>
    </source>
</evidence>